<dbReference type="InterPro" id="IPR029063">
    <property type="entry name" value="SAM-dependent_MTases_sf"/>
</dbReference>
<evidence type="ECO:0000259" key="2">
    <source>
        <dbReference type="Pfam" id="PF08241"/>
    </source>
</evidence>
<dbReference type="Gene3D" id="3.40.50.150">
    <property type="entry name" value="Vaccinia Virus protein VP39"/>
    <property type="match status" value="1"/>
</dbReference>
<dbReference type="eggNOG" id="ENOG502RZTT">
    <property type="taxonomic scope" value="Eukaryota"/>
</dbReference>
<dbReference type="InParanoid" id="W2SB02"/>
<dbReference type="OrthoDB" id="2013972at2759"/>
<protein>
    <recommendedName>
        <fullName evidence="2">Methyltransferase type 11 domain-containing protein</fullName>
    </recommendedName>
</protein>
<dbReference type="HOGENOM" id="CLU_065416_1_0_1"/>
<evidence type="ECO:0000313" key="4">
    <source>
        <dbReference type="Proteomes" id="UP000030752"/>
    </source>
</evidence>
<dbReference type="AlphaFoldDB" id="W2SB02"/>
<feature type="domain" description="Methyltransferase type 11" evidence="2">
    <location>
        <begin position="85"/>
        <end position="200"/>
    </location>
</feature>
<organism evidence="3 4">
    <name type="scientific">Cyphellophora europaea (strain CBS 101466)</name>
    <name type="common">Phialophora europaea</name>
    <dbReference type="NCBI Taxonomy" id="1220924"/>
    <lineage>
        <taxon>Eukaryota</taxon>
        <taxon>Fungi</taxon>
        <taxon>Dikarya</taxon>
        <taxon>Ascomycota</taxon>
        <taxon>Pezizomycotina</taxon>
        <taxon>Eurotiomycetes</taxon>
        <taxon>Chaetothyriomycetidae</taxon>
        <taxon>Chaetothyriales</taxon>
        <taxon>Cyphellophoraceae</taxon>
        <taxon>Cyphellophora</taxon>
    </lineage>
</organism>
<proteinExistence type="predicted"/>
<dbReference type="VEuPathDB" id="FungiDB:HMPREF1541_00043"/>
<dbReference type="InterPro" id="IPR013216">
    <property type="entry name" value="Methyltransf_11"/>
</dbReference>
<dbReference type="EMBL" id="KB822711">
    <property type="protein sequence ID" value="ETN45862.1"/>
    <property type="molecule type" value="Genomic_DNA"/>
</dbReference>
<feature type="compositionally biased region" description="Polar residues" evidence="1">
    <location>
        <begin position="26"/>
        <end position="42"/>
    </location>
</feature>
<name>W2SB02_CYPE1</name>
<keyword evidence="4" id="KW-1185">Reference proteome</keyword>
<gene>
    <name evidence="3" type="ORF">HMPREF1541_00043</name>
</gene>
<dbReference type="Pfam" id="PF08241">
    <property type="entry name" value="Methyltransf_11"/>
    <property type="match status" value="1"/>
</dbReference>
<dbReference type="GeneID" id="19967382"/>
<feature type="region of interest" description="Disordered" evidence="1">
    <location>
        <begin position="26"/>
        <end position="60"/>
    </location>
</feature>
<dbReference type="SUPFAM" id="SSF53335">
    <property type="entry name" value="S-adenosyl-L-methionine-dependent methyltransferases"/>
    <property type="match status" value="1"/>
</dbReference>
<evidence type="ECO:0000313" key="3">
    <source>
        <dbReference type="EMBL" id="ETN45862.1"/>
    </source>
</evidence>
<dbReference type="RefSeq" id="XP_008710574.1">
    <property type="nucleotide sequence ID" value="XM_008712352.1"/>
</dbReference>
<dbReference type="GO" id="GO:0008757">
    <property type="term" value="F:S-adenosylmethionine-dependent methyltransferase activity"/>
    <property type="evidence" value="ECO:0007669"/>
    <property type="project" value="InterPro"/>
</dbReference>
<evidence type="ECO:0000256" key="1">
    <source>
        <dbReference type="SAM" id="MobiDB-lite"/>
    </source>
</evidence>
<dbReference type="Proteomes" id="UP000030752">
    <property type="component" value="Unassembled WGS sequence"/>
</dbReference>
<accession>W2SB02</accession>
<dbReference type="CDD" id="cd02440">
    <property type="entry name" value="AdoMet_MTases"/>
    <property type="match status" value="1"/>
</dbReference>
<sequence length="333" mass="35784">MAFPKPTSTENDDPWAEVAAAARMLSQRSTPSCATTTAIQSRSSTSPNDPPPNDPKPSTTLPAINTTLFTTVDTLLPFSTATTILDTGCGSGAITSALIAAHGPYIPKSATLLAGDTSAAMLANFRALRDEKLRSQLARDDEARSLWEKIRIERIDAQTLEGVEDGSVSHVLSGHVYFLLEDYDGALRETARVLRAGGVVGMTTGTGSEHLEALEWAVEQVRPETGLRCIKEEWRTREGVEGVVRRAGFEGVEVREVESEMRFGEGEARGLAGILVVIPVVKEVVAGWRAEEKEKLVDLLAEEVERRGGDGRVLKGSNFVTVGRKPSQASAVA</sequence>
<dbReference type="STRING" id="1220924.W2SB02"/>
<reference evidence="3 4" key="1">
    <citation type="submission" date="2013-03" db="EMBL/GenBank/DDBJ databases">
        <title>The Genome Sequence of Phialophora europaea CBS 101466.</title>
        <authorList>
            <consortium name="The Broad Institute Genomics Platform"/>
            <person name="Cuomo C."/>
            <person name="de Hoog S."/>
            <person name="Gorbushina A."/>
            <person name="Walker B."/>
            <person name="Young S.K."/>
            <person name="Zeng Q."/>
            <person name="Gargeya S."/>
            <person name="Fitzgerald M."/>
            <person name="Haas B."/>
            <person name="Abouelleil A."/>
            <person name="Allen A.W."/>
            <person name="Alvarado L."/>
            <person name="Arachchi H.M."/>
            <person name="Berlin A.M."/>
            <person name="Chapman S.B."/>
            <person name="Gainer-Dewar J."/>
            <person name="Goldberg J."/>
            <person name="Griggs A."/>
            <person name="Gujja S."/>
            <person name="Hansen M."/>
            <person name="Howarth C."/>
            <person name="Imamovic A."/>
            <person name="Ireland A."/>
            <person name="Larimer J."/>
            <person name="McCowan C."/>
            <person name="Murphy C."/>
            <person name="Pearson M."/>
            <person name="Poon T.W."/>
            <person name="Priest M."/>
            <person name="Roberts A."/>
            <person name="Saif S."/>
            <person name="Shea T."/>
            <person name="Sisk P."/>
            <person name="Sykes S."/>
            <person name="Wortman J."/>
            <person name="Nusbaum C."/>
            <person name="Birren B."/>
        </authorList>
    </citation>
    <scope>NUCLEOTIDE SEQUENCE [LARGE SCALE GENOMIC DNA]</scope>
    <source>
        <strain evidence="3 4">CBS 101466</strain>
    </source>
</reference>